<evidence type="ECO:0000313" key="11">
    <source>
        <dbReference type="Proteomes" id="UP000001213"/>
    </source>
</evidence>
<proteinExistence type="predicted"/>
<dbReference type="PROSITE" id="PS50850">
    <property type="entry name" value="MFS"/>
    <property type="match status" value="1"/>
</dbReference>
<accession>D5UQN1</accession>
<dbReference type="InterPro" id="IPR020846">
    <property type="entry name" value="MFS_dom"/>
</dbReference>
<feature type="transmembrane region" description="Helical" evidence="8">
    <location>
        <begin position="254"/>
        <end position="281"/>
    </location>
</feature>
<evidence type="ECO:0000256" key="6">
    <source>
        <dbReference type="ARBA" id="ARBA00023136"/>
    </source>
</evidence>
<dbReference type="STRING" id="521096.Tpau_0210"/>
<evidence type="ECO:0000259" key="9">
    <source>
        <dbReference type="PROSITE" id="PS50850"/>
    </source>
</evidence>
<evidence type="ECO:0000313" key="10">
    <source>
        <dbReference type="EMBL" id="ADG76864.1"/>
    </source>
</evidence>
<dbReference type="KEGG" id="tpr:Tpau_0210"/>
<feature type="transmembrane region" description="Helical" evidence="8">
    <location>
        <begin position="380"/>
        <end position="399"/>
    </location>
</feature>
<dbReference type="Pfam" id="PF05977">
    <property type="entry name" value="MFS_3"/>
    <property type="match status" value="1"/>
</dbReference>
<dbReference type="eggNOG" id="COG2814">
    <property type="taxonomic scope" value="Bacteria"/>
</dbReference>
<dbReference type="HOGENOM" id="CLU_034180_17_0_11"/>
<dbReference type="Gene3D" id="1.20.1250.20">
    <property type="entry name" value="MFS general substrate transporter like domains"/>
    <property type="match status" value="1"/>
</dbReference>
<dbReference type="GO" id="GO:0022857">
    <property type="term" value="F:transmembrane transporter activity"/>
    <property type="evidence" value="ECO:0007669"/>
    <property type="project" value="InterPro"/>
</dbReference>
<dbReference type="GO" id="GO:0005886">
    <property type="term" value="C:plasma membrane"/>
    <property type="evidence" value="ECO:0007669"/>
    <property type="project" value="UniProtKB-SubCell"/>
</dbReference>
<evidence type="ECO:0000256" key="1">
    <source>
        <dbReference type="ARBA" id="ARBA00004651"/>
    </source>
</evidence>
<comment type="subcellular location">
    <subcellularLocation>
        <location evidence="1">Cell membrane</location>
        <topology evidence="1">Multi-pass membrane protein</topology>
    </subcellularLocation>
</comment>
<sequence length="476" mass="50304">MVEVNREKPVEYAVVRRHRRKVHTDLGSRQHVPRMLRPLLRRDYRLLFVTLLCALTTDGMWLVSVVWQVIDMGGSATSVSLVSGAASVGLLVSTLAGGVLADRVSQQRILFVLELLKVVVIGGVGVLALTGAITIPLLMAGSLALGLVSGFYFPAYSALVPRLVPPDELLAVNGYESAVRPAAAMAVGPAVAAWIIAVASPGAALLVGGAICLFAALWVVRIRVPRTEAADEAEPGSPLRELWEGIKYVRQTPWLLATLLFASLMVLVTVGPIDVLLPFAIKDQAHGAASEHSMILAAYGFGGVAGALFMAARRMPRRYLTVMMGVWGIASLPMLVFGIAESVWPMVIAGFVLGVLFEAPVVIWGTLLQRRVPRRLLGRVSSLDFFVSLVFMPVSFALAGPVSQAIGLTATFVLAALVPVPLAVIAILAARMPQDELAHPLVDEDDEDDGTGAAGDAADAPVTPTVNAPAPEGTVG</sequence>
<evidence type="ECO:0000256" key="3">
    <source>
        <dbReference type="ARBA" id="ARBA00022475"/>
    </source>
</evidence>
<gene>
    <name evidence="10" type="ordered locus">Tpau_0210</name>
</gene>
<dbReference type="PANTHER" id="PTHR23513:SF6">
    <property type="entry name" value="MAJOR FACILITATOR SUPERFAMILY ASSOCIATED DOMAIN-CONTAINING PROTEIN"/>
    <property type="match status" value="1"/>
</dbReference>
<dbReference type="CDD" id="cd06173">
    <property type="entry name" value="MFS_MefA_like"/>
    <property type="match status" value="1"/>
</dbReference>
<evidence type="ECO:0000256" key="5">
    <source>
        <dbReference type="ARBA" id="ARBA00022989"/>
    </source>
</evidence>
<feature type="transmembrane region" description="Helical" evidence="8">
    <location>
        <begin position="293"/>
        <end position="312"/>
    </location>
</feature>
<feature type="transmembrane region" description="Helical" evidence="8">
    <location>
        <begin position="405"/>
        <end position="430"/>
    </location>
</feature>
<feature type="transmembrane region" description="Helical" evidence="8">
    <location>
        <begin position="76"/>
        <end position="97"/>
    </location>
</feature>
<keyword evidence="5 8" id="KW-1133">Transmembrane helix</keyword>
<feature type="domain" description="Major facilitator superfamily (MFS) profile" evidence="9">
    <location>
        <begin position="42"/>
        <end position="434"/>
    </location>
</feature>
<dbReference type="AlphaFoldDB" id="D5UQN1"/>
<organism evidence="10 11">
    <name type="scientific">Tsukamurella paurometabola (strain ATCC 8368 / DSM 20162 / CCUG 35730 / CIP 100753 / JCM 10117 / KCTC 9821 / NBRC 16120 / NCIMB 702349 / NCTC 13040)</name>
    <name type="common">Corynebacterium paurometabolum</name>
    <dbReference type="NCBI Taxonomy" id="521096"/>
    <lineage>
        <taxon>Bacteria</taxon>
        <taxon>Bacillati</taxon>
        <taxon>Actinomycetota</taxon>
        <taxon>Actinomycetes</taxon>
        <taxon>Mycobacteriales</taxon>
        <taxon>Tsukamurellaceae</taxon>
        <taxon>Tsukamurella</taxon>
    </lineage>
</organism>
<name>D5UQN1_TSUPD</name>
<feature type="transmembrane region" description="Helical" evidence="8">
    <location>
        <begin position="319"/>
        <end position="340"/>
    </location>
</feature>
<reference evidence="11" key="1">
    <citation type="submission" date="2010-03" db="EMBL/GenBank/DDBJ databases">
        <title>The complete chromosome of Tsukamurella paurometabola DSM 20162.</title>
        <authorList>
            <consortium name="US DOE Joint Genome Institute (JGI-PGF)"/>
            <person name="Lucas S."/>
            <person name="Copeland A."/>
            <person name="Lapidus A."/>
            <person name="Glavina del Rio T."/>
            <person name="Dalin E."/>
            <person name="Tice H."/>
            <person name="Bruce D."/>
            <person name="Goodwin L."/>
            <person name="Pitluck S."/>
            <person name="Kyrpides N."/>
            <person name="Mavromatis K."/>
            <person name="Ivanova N."/>
            <person name="Mikhailova N."/>
            <person name="Munk A.C."/>
            <person name="Brettin T."/>
            <person name="Detter J.C."/>
            <person name="Tapia R."/>
            <person name="Han C."/>
            <person name="Larimer F."/>
            <person name="Land M."/>
            <person name="Hauser L."/>
            <person name="Markowitz V."/>
            <person name="Cheng J.-F."/>
            <person name="Hugenholtz P."/>
            <person name="Woyke T."/>
            <person name="Wu D."/>
            <person name="Jando M."/>
            <person name="Brambilla E."/>
            <person name="Klenk H.-P."/>
            <person name="Eisen J.A."/>
        </authorList>
    </citation>
    <scope>NUCLEOTIDE SEQUENCE [LARGE SCALE GENOMIC DNA]</scope>
    <source>
        <strain evidence="11">ATCC 8368 / DSM 20162 / CCUG 35730 / CIP 100753 / JCM 10117 / KCTC 9821 / NBRC 16120 / NCIMB 702349 / NCTC 13040</strain>
    </source>
</reference>
<dbReference type="InterPro" id="IPR010290">
    <property type="entry name" value="TM_effector"/>
</dbReference>
<keyword evidence="11" id="KW-1185">Reference proteome</keyword>
<feature type="transmembrane region" description="Helical" evidence="8">
    <location>
        <begin position="346"/>
        <end position="368"/>
    </location>
</feature>
<evidence type="ECO:0000256" key="7">
    <source>
        <dbReference type="SAM" id="MobiDB-lite"/>
    </source>
</evidence>
<feature type="transmembrane region" description="Helical" evidence="8">
    <location>
        <begin position="109"/>
        <end position="129"/>
    </location>
</feature>
<keyword evidence="4 8" id="KW-0812">Transmembrane</keyword>
<dbReference type="EMBL" id="CP001966">
    <property type="protein sequence ID" value="ADG76864.1"/>
    <property type="molecule type" value="Genomic_DNA"/>
</dbReference>
<evidence type="ECO:0000256" key="2">
    <source>
        <dbReference type="ARBA" id="ARBA00022448"/>
    </source>
</evidence>
<reference evidence="10 11" key="2">
    <citation type="journal article" date="2011" name="Stand. Genomic Sci.">
        <title>Complete genome sequence of Tsukamurella paurometabola type strain (no. 33).</title>
        <authorList>
            <person name="Munk A.C."/>
            <person name="Lapidus A."/>
            <person name="Lucas S."/>
            <person name="Nolan M."/>
            <person name="Tice H."/>
            <person name="Cheng J.F."/>
            <person name="Del Rio T.G."/>
            <person name="Goodwin L."/>
            <person name="Pitluck S."/>
            <person name="Liolios K."/>
            <person name="Huntemann M."/>
            <person name="Ivanova N."/>
            <person name="Mavromatis K."/>
            <person name="Mikhailova N."/>
            <person name="Pati A."/>
            <person name="Chen A."/>
            <person name="Palaniappan K."/>
            <person name="Tapia R."/>
            <person name="Han C."/>
            <person name="Land M."/>
            <person name="Hauser L."/>
            <person name="Chang Y.J."/>
            <person name="Jeffries C.D."/>
            <person name="Brettin T."/>
            <person name="Yasawong M."/>
            <person name="Brambilla E.M."/>
            <person name="Rohde M."/>
            <person name="Sikorski J."/>
            <person name="Goker M."/>
            <person name="Detter J.C."/>
            <person name="Woyke T."/>
            <person name="Bristow J."/>
            <person name="Eisen J.A."/>
            <person name="Markowitz V."/>
            <person name="Hugenholtz P."/>
            <person name="Kyrpides N.C."/>
            <person name="Klenk H.P."/>
        </authorList>
    </citation>
    <scope>NUCLEOTIDE SEQUENCE [LARGE SCALE GENOMIC DNA]</scope>
    <source>
        <strain evidence="11">ATCC 8368 / DSM 20162 / CCUG 35730 / CIP 100753 / JCM 10117 / KCTC 9821 / NBRC 16120 / NCIMB 702349 / NCTC 13040</strain>
    </source>
</reference>
<dbReference type="InterPro" id="IPR036259">
    <property type="entry name" value="MFS_trans_sf"/>
</dbReference>
<keyword evidence="6 8" id="KW-0472">Membrane</keyword>
<keyword evidence="2" id="KW-0813">Transport</keyword>
<dbReference type="SUPFAM" id="SSF103473">
    <property type="entry name" value="MFS general substrate transporter"/>
    <property type="match status" value="1"/>
</dbReference>
<evidence type="ECO:0000256" key="4">
    <source>
        <dbReference type="ARBA" id="ARBA00022692"/>
    </source>
</evidence>
<feature type="region of interest" description="Disordered" evidence="7">
    <location>
        <begin position="441"/>
        <end position="476"/>
    </location>
</feature>
<keyword evidence="3" id="KW-1003">Cell membrane</keyword>
<feature type="transmembrane region" description="Helical" evidence="8">
    <location>
        <begin position="44"/>
        <end position="70"/>
    </location>
</feature>
<dbReference type="Proteomes" id="UP000001213">
    <property type="component" value="Chromosome"/>
</dbReference>
<evidence type="ECO:0000256" key="8">
    <source>
        <dbReference type="SAM" id="Phobius"/>
    </source>
</evidence>
<protein>
    <submittedName>
        <fullName evidence="10">Major facilitator superfamily MFS_1</fullName>
    </submittedName>
</protein>
<dbReference type="PANTHER" id="PTHR23513">
    <property type="entry name" value="INTEGRAL MEMBRANE EFFLUX PROTEIN-RELATED"/>
    <property type="match status" value="1"/>
</dbReference>
<feature type="compositionally biased region" description="Low complexity" evidence="7">
    <location>
        <begin position="454"/>
        <end position="476"/>
    </location>
</feature>
<feature type="transmembrane region" description="Helical" evidence="8">
    <location>
        <begin position="203"/>
        <end position="220"/>
    </location>
</feature>